<keyword evidence="2" id="KW-1185">Reference proteome</keyword>
<proteinExistence type="predicted"/>
<dbReference type="RefSeq" id="WP_016451810.1">
    <property type="nucleotide sequence ID" value="NZ_CP065748.1"/>
</dbReference>
<gene>
    <name evidence="1" type="ORF">I6G47_17880</name>
</gene>
<evidence type="ECO:0000313" key="1">
    <source>
        <dbReference type="EMBL" id="QPS78898.1"/>
    </source>
</evidence>
<dbReference type="EMBL" id="CP065748">
    <property type="protein sequence ID" value="QPS78898.1"/>
    <property type="molecule type" value="Genomic_DNA"/>
</dbReference>
<sequence length="313" mass="34558">MSTNGAFTKGMGFLPPIAVTLSNMTTNVAPSELAPWMVNKTYALGDEIIDVTGLIWRSLVAGNTGNAPATSEGKWQRRGVENRLRMFDASLGSYTEADDLIEVQIKPGCIVTDIELLGIQAHTVQVLMRDPVDGDVFDSGAQLMLKPSGNSHWNYFFAPIAREHKFSLTGLPAYTQATITIRISNRGAKARCAEAVIGRAVWLGNTQWRPSISFDDWSLKKRDDWGGWVAEPGAYSDRLKLQVLVHGTQYERVRNEILAYRARPVVWIGARGYSVLTTYGYITGFDQVLVAHGFSDCNLTIEGLEDDELHATT</sequence>
<reference evidence="1 2" key="1">
    <citation type="submission" date="2020-12" db="EMBL/GenBank/DDBJ databases">
        <title>FDA dAtabase for Regulatory Grade micrObial Sequences (FDA-ARGOS): Supporting development and validation of Infectious Disease Dx tests.</title>
        <authorList>
            <person name="Sproer C."/>
            <person name="Gronow S."/>
            <person name="Severitt S."/>
            <person name="Schroder I."/>
            <person name="Tallon L."/>
            <person name="Sadzewicz L."/>
            <person name="Zhao X."/>
            <person name="Boylan J."/>
            <person name="Ott S."/>
            <person name="Bowen H."/>
            <person name="Vavikolanu K."/>
            <person name="Mehta A."/>
            <person name="Aluvathingal J."/>
            <person name="Nadendla S."/>
            <person name="Lowell S."/>
            <person name="Myers T."/>
            <person name="Yan Y."/>
            <person name="Sichtig H."/>
        </authorList>
    </citation>
    <scope>NUCLEOTIDE SEQUENCE [LARGE SCALE GENOMIC DNA]</scope>
    <source>
        <strain evidence="1 2">FDAARGOS_890</strain>
    </source>
</reference>
<protein>
    <submittedName>
        <fullName evidence="1">Uncharacterized protein</fullName>
    </submittedName>
</protein>
<evidence type="ECO:0000313" key="2">
    <source>
        <dbReference type="Proteomes" id="UP000595064"/>
    </source>
</evidence>
<dbReference type="KEGG" id="dla:I6G47_17880"/>
<accession>A0A7T2YN18</accession>
<name>A0A7T2YN18_9BURK</name>
<dbReference type="AlphaFoldDB" id="A0A7T2YN18"/>
<dbReference type="Proteomes" id="UP000595064">
    <property type="component" value="Chromosome"/>
</dbReference>
<organism evidence="1 2">
    <name type="scientific">Delftia lacustris</name>
    <dbReference type="NCBI Taxonomy" id="558537"/>
    <lineage>
        <taxon>Bacteria</taxon>
        <taxon>Pseudomonadati</taxon>
        <taxon>Pseudomonadota</taxon>
        <taxon>Betaproteobacteria</taxon>
        <taxon>Burkholderiales</taxon>
        <taxon>Comamonadaceae</taxon>
        <taxon>Delftia</taxon>
    </lineage>
</organism>